<gene>
    <name evidence="1" type="ORF">CSEC_0751</name>
</gene>
<organism evidence="1 2">
    <name type="scientific">Candidatus Criblamydia sequanensis CRIB-18</name>
    <dbReference type="NCBI Taxonomy" id="1437425"/>
    <lineage>
        <taxon>Bacteria</taxon>
        <taxon>Pseudomonadati</taxon>
        <taxon>Chlamydiota</taxon>
        <taxon>Chlamydiia</taxon>
        <taxon>Parachlamydiales</taxon>
        <taxon>Candidatus Criblamydiaceae</taxon>
        <taxon>Candidatus Criblamydia</taxon>
    </lineage>
</organism>
<evidence type="ECO:0000313" key="2">
    <source>
        <dbReference type="Proteomes" id="UP000031552"/>
    </source>
</evidence>
<sequence length="833" mass="95408">MTSENWKGIDLCQSYPNLSNSDLSPVTTLPKIPPSAILNRYLGETPIYGIAATNHRRARGWDWPNECRLELASEPGIGCSRIPVIAAFARLQDFQKNWELGKAVFEGFKWSPQNVLITLDSSKIIKGTLLSYSNNIKNNVLVIPNTFREIVQDKLSKDEKNTLLIPRSMALALLWIEKFKQTLIEKHEEGYIGHIRVSSLGLDEWTFHTIPLKIISENNAKYVVPIFCPQDCALGLGLWGIAYASHIFHRESEKPQPRKFWADALNGEFIDSISDGKEEILFSSTNTIQYSNHIKSMKELPIFENIPAEILPDEDLFLAVSKLWLEQTKKLPRNCQNFLGLVNDGCFCLSPWNGKNLGEDLSILGINQNVTCIVTKIPHDVSLASKGAAIFGTRVSCKVPSYQYKLIPMDIYCFTQGKEDWVPLIKENTTLEAGRQAHLEEIDRFSIKKGKSELPLYLRRPSFHSNNSIYKKIPVSIKNHEFKEDTKVILKIIIKPGEGFAKVEIKTRSGEVLAVIDWEKMEESDPPTQIGYIKKLRRIKPQSSCWKEVFDMTQKIASDIDNNKMPSKGHIKFLRDALKKKIMINDDAGNPTNEFYGPISSDTIQACDQNGLTQLRAALLNLFYNRKLKDSILRNYLIEAISCLYHFVPHDYLDFLRKLTYENKEKLNRVQLNCLARAFCSEEDIRLFYNAFLEKIVHNPEKPYYWILTLNQLLVFKENALKPETVSTDIIYTLLKFLKIQIRGSTGYANASVLCIAFLLYRRKFDSAFLEEKNEEFKEIEQALQSVIQRNDLKQIIKDRALNCLKLLKHEASEEDVTSLIETDSETEELEEG</sequence>
<reference evidence="1" key="2">
    <citation type="submission" date="2014-09" db="EMBL/GenBank/DDBJ databases">
        <title>Criblamydia sequanensis harbors a mega-plasmid encoding arsenite resistance.</title>
        <authorList>
            <person name="Bertelli C."/>
            <person name="Goesmann A."/>
            <person name="Greub G."/>
        </authorList>
    </citation>
    <scope>NUCLEOTIDE SEQUENCE [LARGE SCALE GENOMIC DNA]</scope>
    <source>
        <strain evidence="1">CRIB-18</strain>
    </source>
</reference>
<dbReference type="AlphaFoldDB" id="A0A090CYG5"/>
<accession>A0A090CYG5</accession>
<dbReference type="OrthoDB" id="5523400at2"/>
<keyword evidence="2" id="KW-1185">Reference proteome</keyword>
<dbReference type="RefSeq" id="WP_041017047.1">
    <property type="nucleotide sequence ID" value="NZ_CCEJ010000003.1"/>
</dbReference>
<dbReference type="STRING" id="1437425.CSEC_0751"/>
<reference evidence="1" key="1">
    <citation type="submission" date="2013-12" db="EMBL/GenBank/DDBJ databases">
        <authorList>
            <person name="Linke B."/>
        </authorList>
    </citation>
    <scope>NUCLEOTIDE SEQUENCE [LARGE SCALE GENOMIC DNA]</scope>
    <source>
        <strain evidence="1">CRIB-18</strain>
    </source>
</reference>
<dbReference type="EMBL" id="CCEJ010000003">
    <property type="protein sequence ID" value="CDR33582.1"/>
    <property type="molecule type" value="Genomic_DNA"/>
</dbReference>
<name>A0A090CYG5_9BACT</name>
<protein>
    <submittedName>
        <fullName evidence="1">Uncharacterized protein</fullName>
    </submittedName>
</protein>
<proteinExistence type="predicted"/>
<dbReference type="Proteomes" id="UP000031552">
    <property type="component" value="Unassembled WGS sequence"/>
</dbReference>
<dbReference type="eggNOG" id="COG0443">
    <property type="taxonomic scope" value="Bacteria"/>
</dbReference>
<comment type="caution">
    <text evidence="1">The sequence shown here is derived from an EMBL/GenBank/DDBJ whole genome shotgun (WGS) entry which is preliminary data.</text>
</comment>
<evidence type="ECO:0000313" key="1">
    <source>
        <dbReference type="EMBL" id="CDR33582.1"/>
    </source>
</evidence>